<dbReference type="CDD" id="cd00143">
    <property type="entry name" value="PP2Cc"/>
    <property type="match status" value="1"/>
</dbReference>
<evidence type="ECO:0000313" key="2">
    <source>
        <dbReference type="EMBL" id="KAH0897320.1"/>
    </source>
</evidence>
<reference evidence="2 3" key="1">
    <citation type="submission" date="2021-05" db="EMBL/GenBank/DDBJ databases">
        <title>Genome Assembly of Synthetic Allotetraploid Brassica napus Reveals Homoeologous Exchanges between Subgenomes.</title>
        <authorList>
            <person name="Davis J.T."/>
        </authorList>
    </citation>
    <scope>NUCLEOTIDE SEQUENCE [LARGE SCALE GENOMIC DNA]</scope>
    <source>
        <strain evidence="3">cv. Da-Ae</strain>
        <tissue evidence="2">Seedling</tissue>
    </source>
</reference>
<dbReference type="Proteomes" id="UP000824890">
    <property type="component" value="Unassembled WGS sequence"/>
</dbReference>
<dbReference type="Pfam" id="PF00481">
    <property type="entry name" value="PP2C"/>
    <property type="match status" value="1"/>
</dbReference>
<name>A0ABQ8AXP1_BRANA</name>
<gene>
    <name evidence="2" type="ORF">HID58_046888</name>
</gene>
<dbReference type="InterPro" id="IPR001932">
    <property type="entry name" value="PPM-type_phosphatase-like_dom"/>
</dbReference>
<dbReference type="PANTHER" id="PTHR47992">
    <property type="entry name" value="PROTEIN PHOSPHATASE"/>
    <property type="match status" value="1"/>
</dbReference>
<protein>
    <recommendedName>
        <fullName evidence="1">PPM-type phosphatase domain-containing protein</fullName>
    </recommendedName>
</protein>
<dbReference type="Gene3D" id="3.60.40.10">
    <property type="entry name" value="PPM-type phosphatase domain"/>
    <property type="match status" value="1"/>
</dbReference>
<dbReference type="InterPro" id="IPR036457">
    <property type="entry name" value="PPM-type-like_dom_sf"/>
</dbReference>
<dbReference type="InterPro" id="IPR015655">
    <property type="entry name" value="PP2C"/>
</dbReference>
<comment type="caution">
    <text evidence="2">The sequence shown here is derived from an EMBL/GenBank/DDBJ whole genome shotgun (WGS) entry which is preliminary data.</text>
</comment>
<organism evidence="2 3">
    <name type="scientific">Brassica napus</name>
    <name type="common">Rape</name>
    <dbReference type="NCBI Taxonomy" id="3708"/>
    <lineage>
        <taxon>Eukaryota</taxon>
        <taxon>Viridiplantae</taxon>
        <taxon>Streptophyta</taxon>
        <taxon>Embryophyta</taxon>
        <taxon>Tracheophyta</taxon>
        <taxon>Spermatophyta</taxon>
        <taxon>Magnoliopsida</taxon>
        <taxon>eudicotyledons</taxon>
        <taxon>Gunneridae</taxon>
        <taxon>Pentapetalae</taxon>
        <taxon>rosids</taxon>
        <taxon>malvids</taxon>
        <taxon>Brassicales</taxon>
        <taxon>Brassicaceae</taxon>
        <taxon>Brassiceae</taxon>
        <taxon>Brassica</taxon>
    </lineage>
</organism>
<proteinExistence type="predicted"/>
<sequence length="396" mass="42686">MAYREGKRPSHENLVPLAALLSRETRAAKMEKPIVRYGEAAQSRKGEDYLLINTDTLRLPPNSSTAFSVFAIFDGHNGKAAAVFTRENLLNHVLSALPRGLSRDEWLQALPRALVSGFVKTDKEFQSRGETSGTTATFVIVDGWTVTVACVGDSRCILDTSGGSVSNLTVDHRLEDNKEERERVTASGGEVGRLSIVGGVEIGPLRCWPGGLCLSRSIGDMDVGEFIVPVPFVKQVKEALRRRGLKDDTTCIVVDIIPPDNSQEPSTSPLKKHNNFFRSLLFRKKSNSSNKLSKKLSTVSIVEELFEEGSAMLAERLGSGDCSKEPTTGGGGGGGGGIFTCAICQLDLAPSEGISVHAGSIFSTSLKPWQGPFLCTDCRDKKDAMEGKRPSGVKVI</sequence>
<dbReference type="SUPFAM" id="SSF81606">
    <property type="entry name" value="PP2C-like"/>
    <property type="match status" value="1"/>
</dbReference>
<dbReference type="SMART" id="SM00332">
    <property type="entry name" value="PP2Cc"/>
    <property type="match status" value="1"/>
</dbReference>
<feature type="domain" description="PPM-type phosphatase" evidence="1">
    <location>
        <begin position="26"/>
        <end position="256"/>
    </location>
</feature>
<keyword evidence="3" id="KW-1185">Reference proteome</keyword>
<dbReference type="EMBL" id="JAGKQM010000012">
    <property type="protein sequence ID" value="KAH0897320.1"/>
    <property type="molecule type" value="Genomic_DNA"/>
</dbReference>
<accession>A0ABQ8AXP1</accession>
<evidence type="ECO:0000313" key="3">
    <source>
        <dbReference type="Proteomes" id="UP000824890"/>
    </source>
</evidence>
<dbReference type="PROSITE" id="PS51746">
    <property type="entry name" value="PPM_2"/>
    <property type="match status" value="1"/>
</dbReference>
<evidence type="ECO:0000259" key="1">
    <source>
        <dbReference type="PROSITE" id="PS51746"/>
    </source>
</evidence>